<dbReference type="GO" id="GO:0016491">
    <property type="term" value="F:oxidoreductase activity"/>
    <property type="evidence" value="ECO:0007669"/>
    <property type="project" value="UniProtKB-KW"/>
</dbReference>
<sequence>MENTNTTAAHFQTTIPPTPNDTHVTGKTIIIKGGRSGLVFEGARQFLLLGASRIILACRSAKRGQEAVSTLKADHQIAKTNLAAIIEAFELDLDDYQSGPRNSGHEQTMQVNCYTRILICLEIPPLLKATAVIRGSPTGITFVGSLTHSGQESLSKTLIPPSEPILDFFDNVSKYNRFTRYADGKLAVNVYIRRFATLAPSEVITGLDKNLPAPLRLVMELGGRTLVHAAVAASAETNGKFLRNNKIDP</sequence>
<dbReference type="EMBL" id="JAUKUD010000002">
    <property type="protein sequence ID" value="KAK0751730.1"/>
    <property type="molecule type" value="Genomic_DNA"/>
</dbReference>
<dbReference type="PANTHER" id="PTHR24320:SF148">
    <property type="entry name" value="NAD(P)-BINDING ROSSMANN-FOLD SUPERFAMILY PROTEIN"/>
    <property type="match status" value="1"/>
</dbReference>
<comment type="similarity">
    <text evidence="1">Belongs to the short-chain dehydrogenases/reductases (SDR) family.</text>
</comment>
<evidence type="ECO:0000313" key="3">
    <source>
        <dbReference type="EMBL" id="KAK0751730.1"/>
    </source>
</evidence>
<proteinExistence type="inferred from homology"/>
<dbReference type="InterPro" id="IPR036291">
    <property type="entry name" value="NAD(P)-bd_dom_sf"/>
</dbReference>
<dbReference type="Gene3D" id="3.40.50.720">
    <property type="entry name" value="NAD(P)-binding Rossmann-like Domain"/>
    <property type="match status" value="2"/>
</dbReference>
<reference evidence="3" key="1">
    <citation type="submission" date="2023-06" db="EMBL/GenBank/DDBJ databases">
        <title>Genome-scale phylogeny and comparative genomics of the fungal order Sordariales.</title>
        <authorList>
            <consortium name="Lawrence Berkeley National Laboratory"/>
            <person name="Hensen N."/>
            <person name="Bonometti L."/>
            <person name="Westerberg I."/>
            <person name="Brannstrom I.O."/>
            <person name="Guillou S."/>
            <person name="Cros-Aarteil S."/>
            <person name="Calhoun S."/>
            <person name="Haridas S."/>
            <person name="Kuo A."/>
            <person name="Mondo S."/>
            <person name="Pangilinan J."/>
            <person name="Riley R."/>
            <person name="LaButti K."/>
            <person name="Andreopoulos B."/>
            <person name="Lipzen A."/>
            <person name="Chen C."/>
            <person name="Yanf M."/>
            <person name="Daum C."/>
            <person name="Ng V."/>
            <person name="Clum A."/>
            <person name="Steindorff A."/>
            <person name="Ohm R."/>
            <person name="Martin F."/>
            <person name="Silar P."/>
            <person name="Natvig D."/>
            <person name="Lalanne C."/>
            <person name="Gautier V."/>
            <person name="Ament-velasquez S.L."/>
            <person name="Kruys A."/>
            <person name="Hutchinson M.I."/>
            <person name="Powell A.J."/>
            <person name="Barry K."/>
            <person name="Miller A.N."/>
            <person name="Grigoriev I.V."/>
            <person name="Debuchy R."/>
            <person name="Gladieux P."/>
            <person name="Thoren M.H."/>
            <person name="Johannesson H."/>
        </authorList>
    </citation>
    <scope>NUCLEOTIDE SEQUENCE</scope>
    <source>
        <strain evidence="3">SMH3187-1</strain>
    </source>
</reference>
<evidence type="ECO:0000256" key="2">
    <source>
        <dbReference type="ARBA" id="ARBA00023002"/>
    </source>
</evidence>
<dbReference type="Proteomes" id="UP001172155">
    <property type="component" value="Unassembled WGS sequence"/>
</dbReference>
<protein>
    <recommendedName>
        <fullName evidence="5">NAD(P)-binding protein</fullName>
    </recommendedName>
</protein>
<accession>A0AA40F5V3</accession>
<dbReference type="PANTHER" id="PTHR24320">
    <property type="entry name" value="RETINOL DEHYDROGENASE"/>
    <property type="match status" value="1"/>
</dbReference>
<evidence type="ECO:0008006" key="5">
    <source>
        <dbReference type="Google" id="ProtNLM"/>
    </source>
</evidence>
<evidence type="ECO:0000313" key="4">
    <source>
        <dbReference type="Proteomes" id="UP001172155"/>
    </source>
</evidence>
<comment type="caution">
    <text evidence="3">The sequence shown here is derived from an EMBL/GenBank/DDBJ whole genome shotgun (WGS) entry which is preliminary data.</text>
</comment>
<dbReference type="AlphaFoldDB" id="A0AA40F5V3"/>
<gene>
    <name evidence="3" type="ORF">B0T18DRAFT_436004</name>
</gene>
<name>A0AA40F5V3_9PEZI</name>
<keyword evidence="4" id="KW-1185">Reference proteome</keyword>
<organism evidence="3 4">
    <name type="scientific">Schizothecium vesticola</name>
    <dbReference type="NCBI Taxonomy" id="314040"/>
    <lineage>
        <taxon>Eukaryota</taxon>
        <taxon>Fungi</taxon>
        <taxon>Dikarya</taxon>
        <taxon>Ascomycota</taxon>
        <taxon>Pezizomycotina</taxon>
        <taxon>Sordariomycetes</taxon>
        <taxon>Sordariomycetidae</taxon>
        <taxon>Sordariales</taxon>
        <taxon>Schizotheciaceae</taxon>
        <taxon>Schizothecium</taxon>
    </lineage>
</organism>
<dbReference type="SUPFAM" id="SSF51735">
    <property type="entry name" value="NAD(P)-binding Rossmann-fold domains"/>
    <property type="match status" value="1"/>
</dbReference>
<evidence type="ECO:0000256" key="1">
    <source>
        <dbReference type="ARBA" id="ARBA00006484"/>
    </source>
</evidence>
<keyword evidence="2" id="KW-0560">Oxidoreductase</keyword>